<keyword evidence="3 5" id="KW-1133">Transmembrane helix</keyword>
<dbReference type="InterPro" id="IPR050382">
    <property type="entry name" value="MFS_Na/Anion_cotransporter"/>
</dbReference>
<evidence type="ECO:0000256" key="2">
    <source>
        <dbReference type="ARBA" id="ARBA00022692"/>
    </source>
</evidence>
<keyword evidence="6" id="KW-0732">Signal</keyword>
<dbReference type="Gene3D" id="1.20.1250.20">
    <property type="entry name" value="MFS general substrate transporter like domains"/>
    <property type="match status" value="1"/>
</dbReference>
<name>A0A7R9MKJ9_9ACAR</name>
<evidence type="ECO:0000313" key="7">
    <source>
        <dbReference type="EMBL" id="CAD7661868.1"/>
    </source>
</evidence>
<proteinExistence type="predicted"/>
<evidence type="ECO:0000256" key="4">
    <source>
        <dbReference type="ARBA" id="ARBA00023136"/>
    </source>
</evidence>
<evidence type="ECO:0000256" key="3">
    <source>
        <dbReference type="ARBA" id="ARBA00022989"/>
    </source>
</evidence>
<feature type="chain" id="PRO_5036211541" evidence="6">
    <location>
        <begin position="17"/>
        <end position="176"/>
    </location>
</feature>
<evidence type="ECO:0000256" key="5">
    <source>
        <dbReference type="SAM" id="Phobius"/>
    </source>
</evidence>
<organism evidence="7">
    <name type="scientific">Oppiella nova</name>
    <dbReference type="NCBI Taxonomy" id="334625"/>
    <lineage>
        <taxon>Eukaryota</taxon>
        <taxon>Metazoa</taxon>
        <taxon>Ecdysozoa</taxon>
        <taxon>Arthropoda</taxon>
        <taxon>Chelicerata</taxon>
        <taxon>Arachnida</taxon>
        <taxon>Acari</taxon>
        <taxon>Acariformes</taxon>
        <taxon>Sarcoptiformes</taxon>
        <taxon>Oribatida</taxon>
        <taxon>Brachypylina</taxon>
        <taxon>Oppioidea</taxon>
        <taxon>Oppiidae</taxon>
        <taxon>Oppiella</taxon>
    </lineage>
</organism>
<reference evidence="7" key="1">
    <citation type="submission" date="2020-11" db="EMBL/GenBank/DDBJ databases">
        <authorList>
            <person name="Tran Van P."/>
        </authorList>
    </citation>
    <scope>NUCLEOTIDE SEQUENCE</scope>
</reference>
<dbReference type="EMBL" id="CAJPVJ010025354">
    <property type="protein sequence ID" value="CAG2179004.1"/>
    <property type="molecule type" value="Genomic_DNA"/>
</dbReference>
<dbReference type="InterPro" id="IPR036259">
    <property type="entry name" value="MFS_trans_sf"/>
</dbReference>
<dbReference type="PANTHER" id="PTHR11662:SF399">
    <property type="entry name" value="FI19708P1-RELATED"/>
    <property type="match status" value="1"/>
</dbReference>
<accession>A0A7R9MKJ9</accession>
<dbReference type="SUPFAM" id="SSF103473">
    <property type="entry name" value="MFS general substrate transporter"/>
    <property type="match status" value="1"/>
</dbReference>
<keyword evidence="4 5" id="KW-0472">Membrane</keyword>
<feature type="transmembrane region" description="Helical" evidence="5">
    <location>
        <begin position="53"/>
        <end position="78"/>
    </location>
</feature>
<sequence>ILATLWLVLWVILVRSEPKDHPWIASEELYYIQANIASSGKGSTTPPVPWIKIFTSIPVIAVVIVKFTVQWNSLLLLLKLPSYFSSVFKYPVSKGMLLFGCYSGGDVPVVADMTNEYTATVFGITNTVAFTAGFITPMVIGFIVQASDEVRRQWGYVFWVSAAINAFGGLVFIVFG</sequence>
<gene>
    <name evidence="7" type="ORF">ONB1V03_LOCUS18428</name>
</gene>
<comment type="subcellular location">
    <subcellularLocation>
        <location evidence="1">Membrane</location>
        <topology evidence="1">Multi-pass membrane protein</topology>
    </subcellularLocation>
</comment>
<feature type="transmembrane region" description="Helical" evidence="5">
    <location>
        <begin position="156"/>
        <end position="175"/>
    </location>
</feature>
<evidence type="ECO:0000256" key="1">
    <source>
        <dbReference type="ARBA" id="ARBA00004141"/>
    </source>
</evidence>
<feature type="non-terminal residue" evidence="7">
    <location>
        <position position="1"/>
    </location>
</feature>
<dbReference type="PANTHER" id="PTHR11662">
    <property type="entry name" value="SOLUTE CARRIER FAMILY 17"/>
    <property type="match status" value="1"/>
</dbReference>
<feature type="non-terminal residue" evidence="7">
    <location>
        <position position="176"/>
    </location>
</feature>
<keyword evidence="8" id="KW-1185">Reference proteome</keyword>
<dbReference type="Proteomes" id="UP000728032">
    <property type="component" value="Unassembled WGS sequence"/>
</dbReference>
<keyword evidence="2 5" id="KW-0812">Transmembrane</keyword>
<protein>
    <submittedName>
        <fullName evidence="7">Uncharacterized protein</fullName>
    </submittedName>
</protein>
<dbReference type="AlphaFoldDB" id="A0A7R9MKJ9"/>
<dbReference type="EMBL" id="OC940179">
    <property type="protein sequence ID" value="CAD7661868.1"/>
    <property type="molecule type" value="Genomic_DNA"/>
</dbReference>
<dbReference type="OrthoDB" id="6434013at2759"/>
<dbReference type="GO" id="GO:0016020">
    <property type="term" value="C:membrane"/>
    <property type="evidence" value="ECO:0007669"/>
    <property type="project" value="UniProtKB-SubCell"/>
</dbReference>
<feature type="transmembrane region" description="Helical" evidence="5">
    <location>
        <begin position="117"/>
        <end position="144"/>
    </location>
</feature>
<evidence type="ECO:0000313" key="8">
    <source>
        <dbReference type="Proteomes" id="UP000728032"/>
    </source>
</evidence>
<feature type="signal peptide" evidence="6">
    <location>
        <begin position="1"/>
        <end position="16"/>
    </location>
</feature>
<evidence type="ECO:0000256" key="6">
    <source>
        <dbReference type="SAM" id="SignalP"/>
    </source>
</evidence>